<dbReference type="EMBL" id="FQZF01000006">
    <property type="protein sequence ID" value="SHI90351.1"/>
    <property type="molecule type" value="Genomic_DNA"/>
</dbReference>
<feature type="transmembrane region" description="Helical" evidence="14">
    <location>
        <begin position="248"/>
        <end position="269"/>
    </location>
</feature>
<feature type="transmembrane region" description="Helical" evidence="14">
    <location>
        <begin position="123"/>
        <end position="140"/>
    </location>
</feature>
<dbReference type="Pfam" id="PF03062">
    <property type="entry name" value="MBOAT"/>
    <property type="match status" value="1"/>
</dbReference>
<keyword evidence="6 13" id="KW-0808">Transferase</keyword>
<dbReference type="InterPro" id="IPR004299">
    <property type="entry name" value="MBOAT_fam"/>
</dbReference>
<feature type="transmembrane region" description="Helical" evidence="14">
    <location>
        <begin position="319"/>
        <end position="342"/>
    </location>
</feature>
<dbReference type="InterPro" id="IPR051085">
    <property type="entry name" value="MB_O-acyltransferase"/>
</dbReference>
<evidence type="ECO:0000256" key="13">
    <source>
        <dbReference type="PIRNR" id="PIRNR016636"/>
    </source>
</evidence>
<evidence type="ECO:0000256" key="14">
    <source>
        <dbReference type="SAM" id="Phobius"/>
    </source>
</evidence>
<feature type="transmembrane region" description="Helical" evidence="14">
    <location>
        <begin position="12"/>
        <end position="30"/>
    </location>
</feature>
<dbReference type="PANTHER" id="PTHR13285">
    <property type="entry name" value="ACYLTRANSFERASE"/>
    <property type="match status" value="1"/>
</dbReference>
<dbReference type="InterPro" id="IPR028362">
    <property type="entry name" value="AlgI"/>
</dbReference>
<dbReference type="GO" id="GO:0005886">
    <property type="term" value="C:plasma membrane"/>
    <property type="evidence" value="ECO:0007669"/>
    <property type="project" value="UniProtKB-SubCell"/>
</dbReference>
<evidence type="ECO:0000256" key="9">
    <source>
        <dbReference type="ARBA" id="ARBA00022989"/>
    </source>
</evidence>
<dbReference type="Proteomes" id="UP000184387">
    <property type="component" value="Unassembled WGS sequence"/>
</dbReference>
<feature type="transmembrane region" description="Helical" evidence="14">
    <location>
        <begin position="393"/>
        <end position="411"/>
    </location>
</feature>
<evidence type="ECO:0000256" key="10">
    <source>
        <dbReference type="ARBA" id="ARBA00023136"/>
    </source>
</evidence>
<evidence type="ECO:0000256" key="2">
    <source>
        <dbReference type="ARBA" id="ARBA00005182"/>
    </source>
</evidence>
<comment type="similarity">
    <text evidence="3 13">Belongs to the membrane-bound acyltransferase family.</text>
</comment>
<gene>
    <name evidence="15" type="ORF">SAMN02745194_01325</name>
</gene>
<evidence type="ECO:0000256" key="12">
    <source>
        <dbReference type="ARBA" id="ARBA00031030"/>
    </source>
</evidence>
<dbReference type="PIRSF" id="PIRSF500217">
    <property type="entry name" value="AlgI"/>
    <property type="match status" value="1"/>
</dbReference>
<evidence type="ECO:0000256" key="5">
    <source>
        <dbReference type="ARBA" id="ARBA00022475"/>
    </source>
</evidence>
<evidence type="ECO:0000256" key="8">
    <source>
        <dbReference type="ARBA" id="ARBA00022841"/>
    </source>
</evidence>
<evidence type="ECO:0000256" key="6">
    <source>
        <dbReference type="ARBA" id="ARBA00022679"/>
    </source>
</evidence>
<dbReference type="GO" id="GO:0016746">
    <property type="term" value="F:acyltransferase activity"/>
    <property type="evidence" value="ECO:0007669"/>
    <property type="project" value="UniProtKB-KW"/>
</dbReference>
<dbReference type="InterPro" id="IPR024194">
    <property type="entry name" value="Ac/AlaTfrase_AlgI/DltB"/>
</dbReference>
<dbReference type="STRING" id="198092.SAMN02745194_01325"/>
<evidence type="ECO:0000256" key="7">
    <source>
        <dbReference type="ARBA" id="ARBA00022692"/>
    </source>
</evidence>
<comment type="pathway">
    <text evidence="2">Glycan biosynthesis; alginate biosynthesis.</text>
</comment>
<name>A0A1M6EY80_9PROT</name>
<dbReference type="GO" id="GO:0042121">
    <property type="term" value="P:alginic acid biosynthetic process"/>
    <property type="evidence" value="ECO:0007669"/>
    <property type="project" value="UniProtKB-KW"/>
</dbReference>
<dbReference type="PANTHER" id="PTHR13285:SF23">
    <property type="entry name" value="TEICHOIC ACID D-ALANYLTRANSFERASE"/>
    <property type="match status" value="1"/>
</dbReference>
<keyword evidence="10 13" id="KW-0472">Membrane</keyword>
<evidence type="ECO:0000313" key="15">
    <source>
        <dbReference type="EMBL" id="SHI90351.1"/>
    </source>
</evidence>
<keyword evidence="9 14" id="KW-1133">Transmembrane helix</keyword>
<feature type="transmembrane region" description="Helical" evidence="14">
    <location>
        <begin position="82"/>
        <end position="103"/>
    </location>
</feature>
<evidence type="ECO:0000256" key="1">
    <source>
        <dbReference type="ARBA" id="ARBA00004651"/>
    </source>
</evidence>
<feature type="transmembrane region" description="Helical" evidence="14">
    <location>
        <begin position="362"/>
        <end position="381"/>
    </location>
</feature>
<keyword evidence="16" id="KW-1185">Reference proteome</keyword>
<protein>
    <recommendedName>
        <fullName evidence="4">Probable alginate O-acetylase AlgI</fullName>
    </recommendedName>
    <alternativeName>
        <fullName evidence="12">Alginate biosynthesis protein AlgI</fullName>
    </alternativeName>
</protein>
<organism evidence="15 16">
    <name type="scientific">Muricoccus roseus</name>
    <dbReference type="NCBI Taxonomy" id="198092"/>
    <lineage>
        <taxon>Bacteria</taxon>
        <taxon>Pseudomonadati</taxon>
        <taxon>Pseudomonadota</taxon>
        <taxon>Alphaproteobacteria</taxon>
        <taxon>Acetobacterales</taxon>
        <taxon>Roseomonadaceae</taxon>
        <taxon>Muricoccus</taxon>
    </lineage>
</organism>
<evidence type="ECO:0000313" key="16">
    <source>
        <dbReference type="Proteomes" id="UP000184387"/>
    </source>
</evidence>
<keyword evidence="11 13" id="KW-0012">Acyltransferase</keyword>
<feature type="transmembrane region" description="Helical" evidence="14">
    <location>
        <begin position="417"/>
        <end position="436"/>
    </location>
</feature>
<dbReference type="PIRSF" id="PIRSF016636">
    <property type="entry name" value="AlgI_DltB"/>
    <property type="match status" value="1"/>
</dbReference>
<proteinExistence type="inferred from homology"/>
<feature type="transmembrane region" description="Helical" evidence="14">
    <location>
        <begin position="50"/>
        <end position="70"/>
    </location>
</feature>
<feature type="transmembrane region" description="Helical" evidence="14">
    <location>
        <begin position="208"/>
        <end position="228"/>
    </location>
</feature>
<keyword evidence="5 13" id="KW-1003">Cell membrane</keyword>
<dbReference type="AlphaFoldDB" id="A0A1M6EY80"/>
<reference evidence="15 16" key="1">
    <citation type="submission" date="2016-11" db="EMBL/GenBank/DDBJ databases">
        <authorList>
            <person name="Jaros S."/>
            <person name="Januszkiewicz K."/>
            <person name="Wedrychowicz H."/>
        </authorList>
    </citation>
    <scope>NUCLEOTIDE SEQUENCE [LARGE SCALE GENOMIC DNA]</scope>
    <source>
        <strain evidence="15 16">DSM 14916</strain>
    </source>
</reference>
<evidence type="ECO:0000256" key="3">
    <source>
        <dbReference type="ARBA" id="ARBA00010323"/>
    </source>
</evidence>
<keyword evidence="7 14" id="KW-0812">Transmembrane</keyword>
<keyword evidence="8" id="KW-0016">Alginate biosynthesis</keyword>
<feature type="transmembrane region" description="Helical" evidence="14">
    <location>
        <begin position="448"/>
        <end position="469"/>
    </location>
</feature>
<evidence type="ECO:0000256" key="11">
    <source>
        <dbReference type="ARBA" id="ARBA00023315"/>
    </source>
</evidence>
<evidence type="ECO:0000256" key="4">
    <source>
        <dbReference type="ARBA" id="ARBA00016084"/>
    </source>
</evidence>
<accession>A0A1M6EY80</accession>
<comment type="subcellular location">
    <subcellularLocation>
        <location evidence="1">Cell membrane</location>
        <topology evidence="1">Multi-pass membrane protein</topology>
    </subcellularLocation>
</comment>
<sequence length="481" mass="54152">MGRGAGRPMIFASFEFLCLFLPLFFAVYFLTPFRHRNWPILILSWAFYAWWRVDFLLLLVFCTVFTFYTVRWMDQVGPKTRLGTWLFVIGLAGNLGVLAYFKYANFGVGVFNDLRAASGLPPVPWVEIILPIGLSFYVLQSVSYLTDIWRGTVPVTKKLLDYATYKAIFSQLIAGPIVRYAEIKDELVSRPHSLAQFGLGARRFMTGFAMKVCLADTVALVADAAFALPNPSLADAWTGAIAYTLQLYFDFAGYSAMAIGLALMIGFHFPENFNHPYLAGSIQAFWQRWHMTLSRFLRDYLYISLGGNRKGAFRTYLNLFLTMVIGGLWHGANWTFIVWGAWHGGLLALHRLWQGAGGRPMPWLAGHLLTMLAAIIGWVVFRAHDIHNAGTMYGGMIGLNGAGLSDALAWHVTPDQWWTMLIAVVVVYLPLLGSRLPFQRPPEAMGAFWRSLWVVGPLLGFLLGVVLLYSRAAVPFLYFQF</sequence>